<gene>
    <name evidence="8" type="ORF">GCM10022255_023290</name>
</gene>
<evidence type="ECO:0000256" key="1">
    <source>
        <dbReference type="ARBA" id="ARBA00004236"/>
    </source>
</evidence>
<accession>A0ABP8D543</accession>
<dbReference type="EMBL" id="BAABAT010000004">
    <property type="protein sequence ID" value="GAA4247436.1"/>
    <property type="molecule type" value="Genomic_DNA"/>
</dbReference>
<dbReference type="PANTHER" id="PTHR34296">
    <property type="entry name" value="TRANSCRIPTIONAL ACTIVATOR PROTEIN MED"/>
    <property type="match status" value="1"/>
</dbReference>
<evidence type="ECO:0000313" key="8">
    <source>
        <dbReference type="EMBL" id="GAA4247436.1"/>
    </source>
</evidence>
<proteinExistence type="predicted"/>
<organism evidence="8 9">
    <name type="scientific">Dactylosporangium darangshiense</name>
    <dbReference type="NCBI Taxonomy" id="579108"/>
    <lineage>
        <taxon>Bacteria</taxon>
        <taxon>Bacillati</taxon>
        <taxon>Actinomycetota</taxon>
        <taxon>Actinomycetes</taxon>
        <taxon>Micromonosporales</taxon>
        <taxon>Micromonosporaceae</taxon>
        <taxon>Dactylosporangium</taxon>
    </lineage>
</organism>
<dbReference type="Pfam" id="PF02608">
    <property type="entry name" value="Bmp"/>
    <property type="match status" value="1"/>
</dbReference>
<keyword evidence="2" id="KW-1003">Cell membrane</keyword>
<evidence type="ECO:0000256" key="2">
    <source>
        <dbReference type="ARBA" id="ARBA00022475"/>
    </source>
</evidence>
<protein>
    <submittedName>
        <fullName evidence="8">BMP family ABC transporter substrate-binding protein</fullName>
    </submittedName>
</protein>
<keyword evidence="3 6" id="KW-0732">Signal</keyword>
<evidence type="ECO:0000256" key="4">
    <source>
        <dbReference type="ARBA" id="ARBA00023136"/>
    </source>
</evidence>
<keyword evidence="5" id="KW-0449">Lipoprotein</keyword>
<feature type="chain" id="PRO_5046456102" evidence="6">
    <location>
        <begin position="25"/>
        <end position="359"/>
    </location>
</feature>
<keyword evidence="4" id="KW-0472">Membrane</keyword>
<evidence type="ECO:0000256" key="6">
    <source>
        <dbReference type="SAM" id="SignalP"/>
    </source>
</evidence>
<evidence type="ECO:0000256" key="3">
    <source>
        <dbReference type="ARBA" id="ARBA00022729"/>
    </source>
</evidence>
<evidence type="ECO:0000313" key="9">
    <source>
        <dbReference type="Proteomes" id="UP001500620"/>
    </source>
</evidence>
<keyword evidence="9" id="KW-1185">Reference proteome</keyword>
<evidence type="ECO:0000256" key="5">
    <source>
        <dbReference type="ARBA" id="ARBA00023288"/>
    </source>
</evidence>
<dbReference type="InterPro" id="IPR050957">
    <property type="entry name" value="BMP_lipoprotein"/>
</dbReference>
<name>A0ABP8D543_9ACTN</name>
<feature type="domain" description="ABC transporter substrate-binding protein PnrA-like" evidence="7">
    <location>
        <begin position="52"/>
        <end position="357"/>
    </location>
</feature>
<dbReference type="PROSITE" id="PS51257">
    <property type="entry name" value="PROKAR_LIPOPROTEIN"/>
    <property type="match status" value="1"/>
</dbReference>
<reference evidence="9" key="1">
    <citation type="journal article" date="2019" name="Int. J. Syst. Evol. Microbiol.">
        <title>The Global Catalogue of Microorganisms (GCM) 10K type strain sequencing project: providing services to taxonomists for standard genome sequencing and annotation.</title>
        <authorList>
            <consortium name="The Broad Institute Genomics Platform"/>
            <consortium name="The Broad Institute Genome Sequencing Center for Infectious Disease"/>
            <person name="Wu L."/>
            <person name="Ma J."/>
        </authorList>
    </citation>
    <scope>NUCLEOTIDE SEQUENCE [LARGE SCALE GENOMIC DNA]</scope>
    <source>
        <strain evidence="9">JCM 17441</strain>
    </source>
</reference>
<sequence length="359" mass="36566">MRRVRGMKVLAAAAVAFVALGTVAACGDDKGSTGSDNGSAAPAKKNVKVGLAFDIGGRGDKSFNDSAAAGLDKVKSDLNLEVKDLAAVAGESENDKYSRLKLLCTSGYNPVIAVGFVYDGADAKNGPLARAAKDCPNTKFAIVDGGTTADNVADLTFAEEQGSYLVGVAAALKSKKGTVGFIGGCQVDLIKKFEAGFTAGAKATKADIKVLTNYLSTPAEACKGFNDPAGGKTAASGMYDQGADIVYAAAGGSGTGVFEAAKDKKALAIGVDSDQYNTVTDASLKPVIMTSMLKRVDNAVFNFVKDFAAGNFKAGATIFDLKVDGVGYATSGGQVDDIKDKLDAAKADIVSGKVTVPTK</sequence>
<dbReference type="Gene3D" id="3.40.50.2300">
    <property type="match status" value="2"/>
</dbReference>
<comment type="subcellular location">
    <subcellularLocation>
        <location evidence="1">Cell membrane</location>
    </subcellularLocation>
</comment>
<dbReference type="CDD" id="cd06354">
    <property type="entry name" value="PBP1_PrnA-like"/>
    <property type="match status" value="1"/>
</dbReference>
<dbReference type="InterPro" id="IPR003760">
    <property type="entry name" value="PnrA-like"/>
</dbReference>
<comment type="caution">
    <text evidence="8">The sequence shown here is derived from an EMBL/GenBank/DDBJ whole genome shotgun (WGS) entry which is preliminary data.</text>
</comment>
<dbReference type="Proteomes" id="UP001500620">
    <property type="component" value="Unassembled WGS sequence"/>
</dbReference>
<dbReference type="PANTHER" id="PTHR34296:SF2">
    <property type="entry name" value="ABC TRANSPORTER GUANOSINE-BINDING PROTEIN NUPN"/>
    <property type="match status" value="1"/>
</dbReference>
<evidence type="ECO:0000259" key="7">
    <source>
        <dbReference type="Pfam" id="PF02608"/>
    </source>
</evidence>
<feature type="signal peptide" evidence="6">
    <location>
        <begin position="1"/>
        <end position="24"/>
    </location>
</feature>